<proteinExistence type="predicted"/>
<reference evidence="2" key="1">
    <citation type="submission" date="2021-06" db="EMBL/GenBank/DDBJ databases">
        <authorList>
            <person name="Kallberg Y."/>
            <person name="Tangrot J."/>
            <person name="Rosling A."/>
        </authorList>
    </citation>
    <scope>NUCLEOTIDE SEQUENCE</scope>
    <source>
        <strain evidence="2">IN212</strain>
    </source>
</reference>
<feature type="compositionally biased region" description="Basic residues" evidence="1">
    <location>
        <begin position="25"/>
        <end position="44"/>
    </location>
</feature>
<keyword evidence="3" id="KW-1185">Reference proteome</keyword>
<dbReference type="Proteomes" id="UP000789396">
    <property type="component" value="Unassembled WGS sequence"/>
</dbReference>
<dbReference type="AlphaFoldDB" id="A0A9N9JA95"/>
<comment type="caution">
    <text evidence="2">The sequence shown here is derived from an EMBL/GenBank/DDBJ whole genome shotgun (WGS) entry which is preliminary data.</text>
</comment>
<feature type="compositionally biased region" description="Acidic residues" evidence="1">
    <location>
        <begin position="1"/>
        <end position="10"/>
    </location>
</feature>
<evidence type="ECO:0000313" key="3">
    <source>
        <dbReference type="Proteomes" id="UP000789396"/>
    </source>
</evidence>
<gene>
    <name evidence="2" type="ORF">RFULGI_LOCUS15130</name>
</gene>
<feature type="compositionally biased region" description="Basic and acidic residues" evidence="1">
    <location>
        <begin position="45"/>
        <end position="63"/>
    </location>
</feature>
<accession>A0A9N9JA95</accession>
<evidence type="ECO:0000313" key="2">
    <source>
        <dbReference type="EMBL" id="CAG8772053.1"/>
    </source>
</evidence>
<feature type="region of interest" description="Disordered" evidence="1">
    <location>
        <begin position="1"/>
        <end position="63"/>
    </location>
</feature>
<evidence type="ECO:0000256" key="1">
    <source>
        <dbReference type="SAM" id="MobiDB-lite"/>
    </source>
</evidence>
<name>A0A9N9JA95_9GLOM</name>
<sequence length="63" mass="7817">RTSELDDTSDEERISEKEAPNLNRIQRHQQRKNNHQIRHQRRRINKFDDTSMKEESMKKLRTR</sequence>
<organism evidence="2 3">
    <name type="scientific">Racocetra fulgida</name>
    <dbReference type="NCBI Taxonomy" id="60492"/>
    <lineage>
        <taxon>Eukaryota</taxon>
        <taxon>Fungi</taxon>
        <taxon>Fungi incertae sedis</taxon>
        <taxon>Mucoromycota</taxon>
        <taxon>Glomeromycotina</taxon>
        <taxon>Glomeromycetes</taxon>
        <taxon>Diversisporales</taxon>
        <taxon>Gigasporaceae</taxon>
        <taxon>Racocetra</taxon>
    </lineage>
</organism>
<protein>
    <submittedName>
        <fullName evidence="2">7846_t:CDS:1</fullName>
    </submittedName>
</protein>
<dbReference type="EMBL" id="CAJVPZ010047122">
    <property type="protein sequence ID" value="CAG8772053.1"/>
    <property type="molecule type" value="Genomic_DNA"/>
</dbReference>
<feature type="non-terminal residue" evidence="2">
    <location>
        <position position="1"/>
    </location>
</feature>